<accession>A0ACC2L4U2</accession>
<comment type="caution">
    <text evidence="1">The sequence shown here is derived from an EMBL/GenBank/DDBJ whole genome shotgun (WGS) entry which is preliminary data.</text>
</comment>
<name>A0ACC2L4U2_PERAE</name>
<dbReference type="EMBL" id="CM056814">
    <property type="protein sequence ID" value="KAJ8628411.1"/>
    <property type="molecule type" value="Genomic_DNA"/>
</dbReference>
<evidence type="ECO:0000313" key="1">
    <source>
        <dbReference type="EMBL" id="KAJ8628411.1"/>
    </source>
</evidence>
<sequence>MQIKEENQKIDENSIVYMDAKGKVLVYRVEKNERLVNVVMGQKSDILIGLPNGPRNNAASGGEEDEDRNGRVEKSESNVHEEREIHEGENPKYQSTAKQCTVDNKIPTSDMVWMKEYEEEGGGED</sequence>
<reference evidence="1 2" key="1">
    <citation type="journal article" date="2022" name="Hortic Res">
        <title>A haplotype resolved chromosomal level avocado genome allows analysis of novel avocado genes.</title>
        <authorList>
            <person name="Nath O."/>
            <person name="Fletcher S.J."/>
            <person name="Hayward A."/>
            <person name="Shaw L.M."/>
            <person name="Masouleh A.K."/>
            <person name="Furtado A."/>
            <person name="Henry R.J."/>
            <person name="Mitter N."/>
        </authorList>
    </citation>
    <scope>NUCLEOTIDE SEQUENCE [LARGE SCALE GENOMIC DNA]</scope>
    <source>
        <strain evidence="2">cv. Hass</strain>
    </source>
</reference>
<gene>
    <name evidence="1" type="ORF">MRB53_021718</name>
</gene>
<proteinExistence type="predicted"/>
<organism evidence="1 2">
    <name type="scientific">Persea americana</name>
    <name type="common">Avocado</name>
    <dbReference type="NCBI Taxonomy" id="3435"/>
    <lineage>
        <taxon>Eukaryota</taxon>
        <taxon>Viridiplantae</taxon>
        <taxon>Streptophyta</taxon>
        <taxon>Embryophyta</taxon>
        <taxon>Tracheophyta</taxon>
        <taxon>Spermatophyta</taxon>
        <taxon>Magnoliopsida</taxon>
        <taxon>Magnoliidae</taxon>
        <taxon>Laurales</taxon>
        <taxon>Lauraceae</taxon>
        <taxon>Persea</taxon>
    </lineage>
</organism>
<protein>
    <submittedName>
        <fullName evidence="1">Uncharacterized protein</fullName>
    </submittedName>
</protein>
<dbReference type="Proteomes" id="UP001234297">
    <property type="component" value="Chromosome 6"/>
</dbReference>
<evidence type="ECO:0000313" key="2">
    <source>
        <dbReference type="Proteomes" id="UP001234297"/>
    </source>
</evidence>
<keyword evidence="2" id="KW-1185">Reference proteome</keyword>